<dbReference type="Gene3D" id="1.10.260.40">
    <property type="entry name" value="lambda repressor-like DNA-binding domains"/>
    <property type="match status" value="1"/>
</dbReference>
<dbReference type="Proteomes" id="UP000569914">
    <property type="component" value="Unassembled WGS sequence"/>
</dbReference>
<evidence type="ECO:0000256" key="4">
    <source>
        <dbReference type="SAM" id="MobiDB-lite"/>
    </source>
</evidence>
<dbReference type="Pfam" id="PF00356">
    <property type="entry name" value="LacI"/>
    <property type="match status" value="1"/>
</dbReference>
<evidence type="ECO:0000256" key="3">
    <source>
        <dbReference type="ARBA" id="ARBA00023163"/>
    </source>
</evidence>
<comment type="caution">
    <text evidence="6">The sequence shown here is derived from an EMBL/GenBank/DDBJ whole genome shotgun (WGS) entry which is preliminary data.</text>
</comment>
<evidence type="ECO:0000313" key="6">
    <source>
        <dbReference type="EMBL" id="NYE71108.1"/>
    </source>
</evidence>
<keyword evidence="3" id="KW-0804">Transcription</keyword>
<dbReference type="SUPFAM" id="SSF47413">
    <property type="entry name" value="lambda repressor-like DNA-binding domains"/>
    <property type="match status" value="1"/>
</dbReference>
<dbReference type="InterPro" id="IPR010982">
    <property type="entry name" value="Lambda_DNA-bd_dom_sf"/>
</dbReference>
<dbReference type="InterPro" id="IPR000843">
    <property type="entry name" value="HTH_LacI"/>
</dbReference>
<feature type="compositionally biased region" description="Low complexity" evidence="4">
    <location>
        <begin position="145"/>
        <end position="156"/>
    </location>
</feature>
<evidence type="ECO:0000259" key="5">
    <source>
        <dbReference type="PROSITE" id="PS50932"/>
    </source>
</evidence>
<keyword evidence="2" id="KW-0238">DNA-binding</keyword>
<keyword evidence="7" id="KW-1185">Reference proteome</keyword>
<gene>
    <name evidence="6" type="ORF">BKA15_002437</name>
</gene>
<evidence type="ECO:0000256" key="2">
    <source>
        <dbReference type="ARBA" id="ARBA00023125"/>
    </source>
</evidence>
<evidence type="ECO:0000313" key="7">
    <source>
        <dbReference type="Proteomes" id="UP000569914"/>
    </source>
</evidence>
<feature type="domain" description="HTH lacI-type" evidence="5">
    <location>
        <begin position="2"/>
        <end position="56"/>
    </location>
</feature>
<dbReference type="PROSITE" id="PS50932">
    <property type="entry name" value="HTH_LACI_2"/>
    <property type="match status" value="1"/>
</dbReference>
<dbReference type="GO" id="GO:0003700">
    <property type="term" value="F:DNA-binding transcription factor activity"/>
    <property type="evidence" value="ECO:0007669"/>
    <property type="project" value="TreeGrafter"/>
</dbReference>
<dbReference type="CDD" id="cd01392">
    <property type="entry name" value="HTH_LacI"/>
    <property type="match status" value="1"/>
</dbReference>
<reference evidence="6 7" key="1">
    <citation type="submission" date="2020-07" db="EMBL/GenBank/DDBJ databases">
        <title>Sequencing the genomes of 1000 actinobacteria strains.</title>
        <authorList>
            <person name="Klenk H.-P."/>
        </authorList>
    </citation>
    <scope>NUCLEOTIDE SEQUENCE [LARGE SCALE GENOMIC DNA]</scope>
    <source>
        <strain evidence="6 7">DSM 22083</strain>
    </source>
</reference>
<protein>
    <recommendedName>
        <fullName evidence="5">HTH lacI-type domain-containing protein</fullName>
    </recommendedName>
</protein>
<feature type="region of interest" description="Disordered" evidence="4">
    <location>
        <begin position="114"/>
        <end position="156"/>
    </location>
</feature>
<evidence type="ECO:0000256" key="1">
    <source>
        <dbReference type="ARBA" id="ARBA00023015"/>
    </source>
</evidence>
<dbReference type="PROSITE" id="PS00356">
    <property type="entry name" value="HTH_LACI_1"/>
    <property type="match status" value="1"/>
</dbReference>
<dbReference type="SMART" id="SM00354">
    <property type="entry name" value="HTH_LACI"/>
    <property type="match status" value="1"/>
</dbReference>
<dbReference type="EMBL" id="JACCBU010000001">
    <property type="protein sequence ID" value="NYE71108.1"/>
    <property type="molecule type" value="Genomic_DNA"/>
</dbReference>
<dbReference type="AlphaFoldDB" id="A0A7Y9I6N8"/>
<dbReference type="GO" id="GO:0000976">
    <property type="term" value="F:transcription cis-regulatory region binding"/>
    <property type="evidence" value="ECO:0007669"/>
    <property type="project" value="TreeGrafter"/>
</dbReference>
<sequence>MTTLRDVARQAGVSTKTASNAINGYAGVSDRLRRRVLAAVEELGYRPNQIARALRGGRGDLLTLVVPAGGDERMITLARKLIMAAESDGCEIVTDHRDATDRSCLLILAPETGISSADLEPPGAGEERHRLSRGPANGSSPDLRSGASGSAASAVR</sequence>
<dbReference type="PANTHER" id="PTHR30146:SF153">
    <property type="entry name" value="LACTOSE OPERON REPRESSOR"/>
    <property type="match status" value="1"/>
</dbReference>
<organism evidence="6 7">
    <name type="scientific">Microlunatus parietis</name>
    <dbReference type="NCBI Taxonomy" id="682979"/>
    <lineage>
        <taxon>Bacteria</taxon>
        <taxon>Bacillati</taxon>
        <taxon>Actinomycetota</taxon>
        <taxon>Actinomycetes</taxon>
        <taxon>Propionibacteriales</taxon>
        <taxon>Propionibacteriaceae</taxon>
        <taxon>Microlunatus</taxon>
    </lineage>
</organism>
<proteinExistence type="predicted"/>
<dbReference type="PANTHER" id="PTHR30146">
    <property type="entry name" value="LACI-RELATED TRANSCRIPTIONAL REPRESSOR"/>
    <property type="match status" value="1"/>
</dbReference>
<name>A0A7Y9I6N8_9ACTN</name>
<accession>A0A7Y9I6N8</accession>
<keyword evidence="1" id="KW-0805">Transcription regulation</keyword>